<dbReference type="GeneID" id="85228627"/>
<sequence>MKAELMLAKAILKASDTCYTVPGYPVTRLGELTNAEFTINEKVALEYALGDSLSGRRSAVIVKNAGMNTLSDTLVNATVQGLKAGVVIIAGDDTEPRGSQNRQDSRYYSEVAQVPVIGPGTKDISSSVELAYEASEKFSRVSILRVTPDILSSDVSGEIPDRKDSFANTAGNDLTMKGRCDLADNITAEMFEWSHPPVIYPPPKKSEYVKISEEKGRPFSEEHKNLKPPKVTKNPETFKSRGFSRTLCKNCPYKELFSMISGSGKKAICDTGCSLLSKNPPYGFGTANYGLGSSPAVAAKSTKIALTGDYALLHSGINALIDIKEKNLPLLCIVLKNKKMGMTGMQNAPDIMPYISWADPLIIPAGSPEKVLKYLREGTEFLKIIVVEGECPPGEEHEAIKC</sequence>
<dbReference type="GO" id="GO:0046872">
    <property type="term" value="F:metal ion binding"/>
    <property type="evidence" value="ECO:0007669"/>
    <property type="project" value="UniProtKB-KW"/>
</dbReference>
<keyword evidence="5" id="KW-1185">Reference proteome</keyword>
<dbReference type="CDD" id="cd07034">
    <property type="entry name" value="TPP_PYR_PFOR_IOR-alpha_like"/>
    <property type="match status" value="1"/>
</dbReference>
<dbReference type="InterPro" id="IPR029061">
    <property type="entry name" value="THDP-binding"/>
</dbReference>
<evidence type="ECO:0000256" key="1">
    <source>
        <dbReference type="ARBA" id="ARBA00022723"/>
    </source>
</evidence>
<evidence type="ECO:0000259" key="3">
    <source>
        <dbReference type="Pfam" id="PF02775"/>
    </source>
</evidence>
<name>A0AA97I3J4_9EURY</name>
<dbReference type="Pfam" id="PF02775">
    <property type="entry name" value="TPP_enzyme_C"/>
    <property type="match status" value="1"/>
</dbReference>
<dbReference type="GO" id="GO:0030976">
    <property type="term" value="F:thiamine pyrophosphate binding"/>
    <property type="evidence" value="ECO:0007669"/>
    <property type="project" value="InterPro"/>
</dbReference>
<dbReference type="GO" id="GO:0006082">
    <property type="term" value="P:organic acid metabolic process"/>
    <property type="evidence" value="ECO:0007669"/>
    <property type="project" value="UniProtKB-ARBA"/>
</dbReference>
<dbReference type="SUPFAM" id="SSF52518">
    <property type="entry name" value="Thiamin diphosphate-binding fold (THDP-binding)"/>
    <property type="match status" value="2"/>
</dbReference>
<dbReference type="GO" id="GO:0016491">
    <property type="term" value="F:oxidoreductase activity"/>
    <property type="evidence" value="ECO:0007669"/>
    <property type="project" value="UniProtKB-KW"/>
</dbReference>
<proteinExistence type="predicted"/>
<dbReference type="GO" id="GO:0044272">
    <property type="term" value="P:sulfur compound biosynthetic process"/>
    <property type="evidence" value="ECO:0007669"/>
    <property type="project" value="UniProtKB-ARBA"/>
</dbReference>
<dbReference type="InterPro" id="IPR045025">
    <property type="entry name" value="HACL1-like"/>
</dbReference>
<dbReference type="InterPro" id="IPR011766">
    <property type="entry name" value="TPP_enzyme_TPP-bd"/>
</dbReference>
<keyword evidence="2" id="KW-0560">Oxidoreductase</keyword>
<reference evidence="4 5" key="1">
    <citation type="submission" date="2019-09" db="EMBL/GenBank/DDBJ databases">
        <title>The complete genome of Methanoplanus sp. FWC-SCC4.</title>
        <authorList>
            <person name="Chen S.-C."/>
            <person name="Zhou Y.-Z."/>
            <person name="Lai M.-C."/>
        </authorList>
    </citation>
    <scope>NUCLEOTIDE SEQUENCE [LARGE SCALE GENOMIC DNA]</scope>
    <source>
        <strain evidence="4 5">FWC-SCC4</strain>
    </source>
</reference>
<evidence type="ECO:0000313" key="4">
    <source>
        <dbReference type="EMBL" id="WOF15286.1"/>
    </source>
</evidence>
<dbReference type="KEGG" id="mefw:F1737_00620"/>
<dbReference type="Proteomes" id="UP001301797">
    <property type="component" value="Chromosome"/>
</dbReference>
<dbReference type="Gene3D" id="3.40.50.970">
    <property type="match status" value="2"/>
</dbReference>
<dbReference type="InterPro" id="IPR002880">
    <property type="entry name" value="Pyrv_Fd/Flavodoxin_OxRdtase_N"/>
</dbReference>
<dbReference type="EMBL" id="CP043875">
    <property type="protein sequence ID" value="WOF15286.1"/>
    <property type="molecule type" value="Genomic_DNA"/>
</dbReference>
<feature type="domain" description="Thiamine pyrophosphate enzyme TPP-binding" evidence="3">
    <location>
        <begin position="281"/>
        <end position="350"/>
    </location>
</feature>
<dbReference type="PANTHER" id="PTHR43710:SF7">
    <property type="entry name" value="INDOLEPYRUVATE OXIDOREDUCTASE SUBUNIT IORA"/>
    <property type="match status" value="1"/>
</dbReference>
<keyword evidence="1" id="KW-0479">Metal-binding</keyword>
<protein>
    <submittedName>
        <fullName evidence="4">Indolepyruvate ferredoxin oxidoreductase</fullName>
    </submittedName>
</protein>
<organism evidence="4 5">
    <name type="scientific">Methanochimaera problematica</name>
    <dbReference type="NCBI Taxonomy" id="2609417"/>
    <lineage>
        <taxon>Archaea</taxon>
        <taxon>Methanobacteriati</taxon>
        <taxon>Methanobacteriota</taxon>
        <taxon>Stenosarchaea group</taxon>
        <taxon>Methanomicrobia</taxon>
        <taxon>Methanomicrobiales</taxon>
        <taxon>Methanomicrobiaceae</taxon>
        <taxon>Methanochimaera</taxon>
    </lineage>
</organism>
<dbReference type="PANTHER" id="PTHR43710">
    <property type="entry name" value="2-HYDROXYACYL-COA LYASE"/>
    <property type="match status" value="1"/>
</dbReference>
<evidence type="ECO:0000313" key="5">
    <source>
        <dbReference type="Proteomes" id="UP001301797"/>
    </source>
</evidence>
<gene>
    <name evidence="4" type="ORF">F1737_00620</name>
</gene>
<accession>A0AA97I3J4</accession>
<evidence type="ECO:0000256" key="2">
    <source>
        <dbReference type="ARBA" id="ARBA00023002"/>
    </source>
</evidence>
<dbReference type="AlphaFoldDB" id="A0AA97I3J4"/>
<dbReference type="RefSeq" id="WP_317136854.1">
    <property type="nucleotide sequence ID" value="NZ_CP043875.1"/>
</dbReference>